<keyword evidence="3" id="KW-0238">DNA-binding</keyword>
<dbReference type="GO" id="GO:0003700">
    <property type="term" value="F:DNA-binding transcription factor activity"/>
    <property type="evidence" value="ECO:0007669"/>
    <property type="project" value="InterPro"/>
</dbReference>
<dbReference type="SMART" id="SM00353">
    <property type="entry name" value="HLH"/>
    <property type="match status" value="1"/>
</dbReference>
<keyword evidence="4" id="KW-0804">Transcription</keyword>
<dbReference type="GO" id="GO:0046983">
    <property type="term" value="F:protein dimerization activity"/>
    <property type="evidence" value="ECO:0007669"/>
    <property type="project" value="InterPro"/>
</dbReference>
<reference evidence="8 9" key="1">
    <citation type="journal article" date="2018" name="PLoS Genet.">
        <title>Population sequencing reveals clonal diversity and ancestral inbreeding in the grapevine cultivar Chardonnay.</title>
        <authorList>
            <person name="Roach M.J."/>
            <person name="Johnson D.L."/>
            <person name="Bohlmann J."/>
            <person name="van Vuuren H.J."/>
            <person name="Jones S.J."/>
            <person name="Pretorius I.S."/>
            <person name="Schmidt S.A."/>
            <person name="Borneman A.R."/>
        </authorList>
    </citation>
    <scope>NUCLEOTIDE SEQUENCE [LARGE SCALE GENOMIC DNA]</scope>
    <source>
        <strain evidence="9">cv. Chardonnay</strain>
        <tissue evidence="8">Leaf</tissue>
    </source>
</reference>
<evidence type="ECO:0000256" key="5">
    <source>
        <dbReference type="ARBA" id="ARBA00023242"/>
    </source>
</evidence>
<organism evidence="8 9">
    <name type="scientific">Vitis vinifera</name>
    <name type="common">Grape</name>
    <dbReference type="NCBI Taxonomy" id="29760"/>
    <lineage>
        <taxon>Eukaryota</taxon>
        <taxon>Viridiplantae</taxon>
        <taxon>Streptophyta</taxon>
        <taxon>Embryophyta</taxon>
        <taxon>Tracheophyta</taxon>
        <taxon>Spermatophyta</taxon>
        <taxon>Magnoliopsida</taxon>
        <taxon>eudicotyledons</taxon>
        <taxon>Gunneridae</taxon>
        <taxon>Pentapetalae</taxon>
        <taxon>rosids</taxon>
        <taxon>Vitales</taxon>
        <taxon>Vitaceae</taxon>
        <taxon>Viteae</taxon>
        <taxon>Vitis</taxon>
    </lineage>
</organism>
<dbReference type="PANTHER" id="PTHR45844">
    <property type="entry name" value="TRANSCRIPTION FACTOR BHLH30"/>
    <property type="match status" value="1"/>
</dbReference>
<evidence type="ECO:0000256" key="3">
    <source>
        <dbReference type="ARBA" id="ARBA00023125"/>
    </source>
</evidence>
<feature type="compositionally biased region" description="Low complexity" evidence="6">
    <location>
        <begin position="319"/>
        <end position="330"/>
    </location>
</feature>
<dbReference type="InterPro" id="IPR045847">
    <property type="entry name" value="AIG1-like"/>
</dbReference>
<name>A0A438JCX2_VITVI</name>
<protein>
    <submittedName>
        <fullName evidence="8">Transcription factor bHLH30</fullName>
    </submittedName>
</protein>
<evidence type="ECO:0000256" key="4">
    <source>
        <dbReference type="ARBA" id="ARBA00023163"/>
    </source>
</evidence>
<dbReference type="AlphaFoldDB" id="A0A438JCX2"/>
<dbReference type="Proteomes" id="UP000288805">
    <property type="component" value="Unassembled WGS sequence"/>
</dbReference>
<keyword evidence="5" id="KW-0539">Nucleus</keyword>
<evidence type="ECO:0000313" key="8">
    <source>
        <dbReference type="EMBL" id="RVX06804.1"/>
    </source>
</evidence>
<dbReference type="Pfam" id="PF00010">
    <property type="entry name" value="HLH"/>
    <property type="match status" value="1"/>
</dbReference>
<dbReference type="GO" id="GO:0005634">
    <property type="term" value="C:nucleus"/>
    <property type="evidence" value="ECO:0007669"/>
    <property type="project" value="UniProtKB-SubCell"/>
</dbReference>
<evidence type="ECO:0000256" key="2">
    <source>
        <dbReference type="ARBA" id="ARBA00023015"/>
    </source>
</evidence>
<proteinExistence type="predicted"/>
<gene>
    <name evidence="8" type="primary">BHLH30_0</name>
    <name evidence="8" type="ORF">CK203_015093</name>
</gene>
<evidence type="ECO:0000259" key="7">
    <source>
        <dbReference type="PROSITE" id="PS50888"/>
    </source>
</evidence>
<accession>A0A438JCX2</accession>
<comment type="caution">
    <text evidence="8">The sequence shown here is derived from an EMBL/GenBank/DDBJ whole genome shotgun (WGS) entry which is preliminary data.</text>
</comment>
<feature type="domain" description="BHLH" evidence="7">
    <location>
        <begin position="84"/>
        <end position="183"/>
    </location>
</feature>
<dbReference type="PANTHER" id="PTHR45844:SF9">
    <property type="entry name" value="OS09G0463900 PROTEIN"/>
    <property type="match status" value="1"/>
</dbReference>
<dbReference type="EMBL" id="QGNW01000049">
    <property type="protein sequence ID" value="RVX06804.1"/>
    <property type="molecule type" value="Genomic_DNA"/>
</dbReference>
<feature type="region of interest" description="Disordered" evidence="6">
    <location>
        <begin position="298"/>
        <end position="330"/>
    </location>
</feature>
<evidence type="ECO:0000256" key="1">
    <source>
        <dbReference type="ARBA" id="ARBA00004123"/>
    </source>
</evidence>
<dbReference type="InterPro" id="IPR011598">
    <property type="entry name" value="bHLH_dom"/>
</dbReference>
<dbReference type="PROSITE" id="PS50888">
    <property type="entry name" value="BHLH"/>
    <property type="match status" value="1"/>
</dbReference>
<comment type="subcellular location">
    <subcellularLocation>
        <location evidence="1">Nucleus</location>
    </subcellularLocation>
</comment>
<dbReference type="InterPro" id="IPR036638">
    <property type="entry name" value="HLH_DNA-bd_sf"/>
</dbReference>
<sequence length="330" mass="36910">MLQFETPQAPYSALEVVYSSSDSVHSPSGSRPRLALPALVNLKPWIQTPGTQPLHVGPIVFKGELVKAPVIKVKKEVPEAKAMAALKSHSDAERRRRERINAHLDTLRGFVPCTEKVGMSVWYSKACGKRKEVQSFWDLRKLNVLAVLHRNILVRQPEHDLAVTTDMDKATLLAEVIQQVKELKRNATKASKGLLLPIEEDEVRVEPHDDRTDGAFSLRASVCCDYRPELLSYIKQALDTLPINTVKAEISTLGGRMKNVFVFTSCKQGNSNDSKAHMLLASSVHQALSSILYKVSTSPEFSPRTTHPKKRRRVSIFDSSSSSSSEQRFW</sequence>
<dbReference type="CDD" id="cd04873">
    <property type="entry name" value="ACT_UUR-ACR-like"/>
    <property type="match status" value="1"/>
</dbReference>
<dbReference type="SUPFAM" id="SSF47459">
    <property type="entry name" value="HLH, helix-loop-helix DNA-binding domain"/>
    <property type="match status" value="1"/>
</dbReference>
<keyword evidence="2" id="KW-0805">Transcription regulation</keyword>
<evidence type="ECO:0000256" key="6">
    <source>
        <dbReference type="SAM" id="MobiDB-lite"/>
    </source>
</evidence>
<evidence type="ECO:0000313" key="9">
    <source>
        <dbReference type="Proteomes" id="UP000288805"/>
    </source>
</evidence>
<dbReference type="Gene3D" id="4.10.280.10">
    <property type="entry name" value="Helix-loop-helix DNA-binding domain"/>
    <property type="match status" value="1"/>
</dbReference>
<dbReference type="GO" id="GO:0003677">
    <property type="term" value="F:DNA binding"/>
    <property type="evidence" value="ECO:0007669"/>
    <property type="project" value="UniProtKB-KW"/>
</dbReference>